<dbReference type="InterPro" id="IPR036388">
    <property type="entry name" value="WH-like_DNA-bd_sf"/>
</dbReference>
<dbReference type="PANTHER" id="PTHR43132">
    <property type="entry name" value="ARSENICAL RESISTANCE OPERON REPRESSOR ARSR-RELATED"/>
    <property type="match status" value="1"/>
</dbReference>
<dbReference type="PANTHER" id="PTHR43132:SF9">
    <property type="entry name" value="ARSR FAMILY TRANSCRIPTIONAL REGULATORY PROTEIN"/>
    <property type="match status" value="1"/>
</dbReference>
<dbReference type="eggNOG" id="COG0640">
    <property type="taxonomic scope" value="Bacteria"/>
</dbReference>
<dbReference type="PATRIC" id="fig|1348657.5.peg.990"/>
<keyword evidence="7" id="KW-1185">Reference proteome</keyword>
<keyword evidence="3" id="KW-0804">Transcription</keyword>
<dbReference type="Gene3D" id="1.10.10.10">
    <property type="entry name" value="Winged helix-like DNA-binding domain superfamily/Winged helix DNA-binding domain"/>
    <property type="match status" value="1"/>
</dbReference>
<dbReference type="STRING" id="1348657.M622_12245"/>
<dbReference type="InterPro" id="IPR011991">
    <property type="entry name" value="ArsR-like_HTH"/>
</dbReference>
<evidence type="ECO:0000256" key="3">
    <source>
        <dbReference type="ARBA" id="ARBA00023163"/>
    </source>
</evidence>
<feature type="domain" description="HTH arsR-type" evidence="5">
    <location>
        <begin position="4"/>
        <end position="97"/>
    </location>
</feature>
<dbReference type="PROSITE" id="PS50987">
    <property type="entry name" value="HTH_ARSR_2"/>
    <property type="match status" value="1"/>
</dbReference>
<dbReference type="GO" id="GO:0003700">
    <property type="term" value="F:DNA-binding transcription factor activity"/>
    <property type="evidence" value="ECO:0007669"/>
    <property type="project" value="InterPro"/>
</dbReference>
<dbReference type="AlphaFoldDB" id="S9ZSJ0"/>
<sequence>MEELNKVFESVADYFSLLSEPSRLKIMHCLCSGEESVNAVVQAAGLTQANASRHLSLLYRAGVVARRRDGNQVFYRLIDPNFAELCRTVCISIAARDEVQPRAAQRESLLRLERELKPKRRTPGTGRDSDAQQ</sequence>
<dbReference type="Pfam" id="PF01022">
    <property type="entry name" value="HTH_5"/>
    <property type="match status" value="1"/>
</dbReference>
<proteinExistence type="predicted"/>
<dbReference type="SUPFAM" id="SSF46785">
    <property type="entry name" value="Winged helix' DNA-binding domain"/>
    <property type="match status" value="1"/>
</dbReference>
<dbReference type="EMBL" id="ATJV01000044">
    <property type="protein sequence ID" value="EPZ16497.1"/>
    <property type="molecule type" value="Genomic_DNA"/>
</dbReference>
<dbReference type="PRINTS" id="PR00778">
    <property type="entry name" value="HTHARSR"/>
</dbReference>
<evidence type="ECO:0000259" key="5">
    <source>
        <dbReference type="PROSITE" id="PS50987"/>
    </source>
</evidence>
<dbReference type="GO" id="GO:0003677">
    <property type="term" value="F:DNA binding"/>
    <property type="evidence" value="ECO:0007669"/>
    <property type="project" value="UniProtKB-KW"/>
</dbReference>
<keyword evidence="1" id="KW-0805">Transcription regulation</keyword>
<dbReference type="InterPro" id="IPR001845">
    <property type="entry name" value="HTH_ArsR_DNA-bd_dom"/>
</dbReference>
<dbReference type="NCBIfam" id="NF033788">
    <property type="entry name" value="HTH_metalloreg"/>
    <property type="match status" value="1"/>
</dbReference>
<evidence type="ECO:0000256" key="2">
    <source>
        <dbReference type="ARBA" id="ARBA00023125"/>
    </source>
</evidence>
<comment type="caution">
    <text evidence="6">The sequence shown here is derived from an EMBL/GenBank/DDBJ whole genome shotgun (WGS) entry which is preliminary data.</text>
</comment>
<dbReference type="SMART" id="SM00418">
    <property type="entry name" value="HTH_ARSR"/>
    <property type="match status" value="1"/>
</dbReference>
<dbReference type="RefSeq" id="WP_021248432.1">
    <property type="nucleotide sequence ID" value="NZ_ATJV01000044.1"/>
</dbReference>
<organism evidence="6 7">
    <name type="scientific">Thauera terpenica 58Eu</name>
    <dbReference type="NCBI Taxonomy" id="1348657"/>
    <lineage>
        <taxon>Bacteria</taxon>
        <taxon>Pseudomonadati</taxon>
        <taxon>Pseudomonadota</taxon>
        <taxon>Betaproteobacteria</taxon>
        <taxon>Rhodocyclales</taxon>
        <taxon>Zoogloeaceae</taxon>
        <taxon>Thauera</taxon>
    </lineage>
</organism>
<evidence type="ECO:0000313" key="7">
    <source>
        <dbReference type="Proteomes" id="UP000015455"/>
    </source>
</evidence>
<dbReference type="InterPro" id="IPR051011">
    <property type="entry name" value="Metal_resp_trans_reg"/>
</dbReference>
<dbReference type="InterPro" id="IPR036390">
    <property type="entry name" value="WH_DNA-bd_sf"/>
</dbReference>
<evidence type="ECO:0000256" key="4">
    <source>
        <dbReference type="SAM" id="MobiDB-lite"/>
    </source>
</evidence>
<protein>
    <recommendedName>
        <fullName evidence="5">HTH arsR-type domain-containing protein</fullName>
    </recommendedName>
</protein>
<accession>S9ZSJ0</accession>
<evidence type="ECO:0000256" key="1">
    <source>
        <dbReference type="ARBA" id="ARBA00023015"/>
    </source>
</evidence>
<dbReference type="OrthoDB" id="5296924at2"/>
<feature type="region of interest" description="Disordered" evidence="4">
    <location>
        <begin position="110"/>
        <end position="133"/>
    </location>
</feature>
<reference evidence="6 7" key="1">
    <citation type="submission" date="2013-06" db="EMBL/GenBank/DDBJ databases">
        <title>Draft genome sequence of Thauera terpenica.</title>
        <authorList>
            <person name="Liu B."/>
            <person name="Frostegard A.H."/>
            <person name="Shapleigh J.P."/>
        </authorList>
    </citation>
    <scope>NUCLEOTIDE SEQUENCE [LARGE SCALE GENOMIC DNA]</scope>
    <source>
        <strain evidence="6 7">58Eu</strain>
    </source>
</reference>
<gene>
    <name evidence="6" type="ORF">M622_12245</name>
</gene>
<dbReference type="CDD" id="cd00090">
    <property type="entry name" value="HTH_ARSR"/>
    <property type="match status" value="1"/>
</dbReference>
<evidence type="ECO:0000313" key="6">
    <source>
        <dbReference type="EMBL" id="EPZ16497.1"/>
    </source>
</evidence>
<name>S9ZSJ0_9RHOO</name>
<keyword evidence="2" id="KW-0238">DNA-binding</keyword>
<dbReference type="Proteomes" id="UP000015455">
    <property type="component" value="Unassembled WGS sequence"/>
</dbReference>